<feature type="compositionally biased region" description="Polar residues" evidence="2">
    <location>
        <begin position="428"/>
        <end position="441"/>
    </location>
</feature>
<comment type="similarity">
    <text evidence="1">Belongs to the membrane fusion protein (MFP) (TC 8.A.1) family.</text>
</comment>
<dbReference type="RefSeq" id="WP_274687215.1">
    <property type="nucleotide sequence ID" value="NZ_JAPMOU010000002.1"/>
</dbReference>
<evidence type="ECO:0000256" key="2">
    <source>
        <dbReference type="SAM" id="MobiDB-lite"/>
    </source>
</evidence>
<organism evidence="4 5">
    <name type="scientific">Spartinivicinus poritis</name>
    <dbReference type="NCBI Taxonomy" id="2994640"/>
    <lineage>
        <taxon>Bacteria</taxon>
        <taxon>Pseudomonadati</taxon>
        <taxon>Pseudomonadota</taxon>
        <taxon>Gammaproteobacteria</taxon>
        <taxon>Oceanospirillales</taxon>
        <taxon>Zooshikellaceae</taxon>
        <taxon>Spartinivicinus</taxon>
    </lineage>
</organism>
<dbReference type="EMBL" id="JAPMOU010000002">
    <property type="protein sequence ID" value="MDE1460845.1"/>
    <property type="molecule type" value="Genomic_DNA"/>
</dbReference>
<protein>
    <submittedName>
        <fullName evidence="4">Efflux RND transporter periplasmic adaptor subunit</fullName>
    </submittedName>
</protein>
<proteinExistence type="inferred from homology"/>
<feature type="domain" description="Multidrug resistance protein MdtA-like barrel-sandwich hybrid" evidence="3">
    <location>
        <begin position="69"/>
        <end position="211"/>
    </location>
</feature>
<evidence type="ECO:0000313" key="4">
    <source>
        <dbReference type="EMBL" id="MDE1460845.1"/>
    </source>
</evidence>
<feature type="compositionally biased region" description="Basic and acidic residues" evidence="2">
    <location>
        <begin position="415"/>
        <end position="427"/>
    </location>
</feature>
<feature type="region of interest" description="Disordered" evidence="2">
    <location>
        <begin position="396"/>
        <end position="441"/>
    </location>
</feature>
<dbReference type="Pfam" id="PF25917">
    <property type="entry name" value="BSH_RND"/>
    <property type="match status" value="1"/>
</dbReference>
<keyword evidence="5" id="KW-1185">Reference proteome</keyword>
<dbReference type="Gene3D" id="2.40.50.100">
    <property type="match status" value="1"/>
</dbReference>
<feature type="compositionally biased region" description="Polar residues" evidence="2">
    <location>
        <begin position="403"/>
        <end position="414"/>
    </location>
</feature>
<dbReference type="PANTHER" id="PTHR30469">
    <property type="entry name" value="MULTIDRUG RESISTANCE PROTEIN MDTA"/>
    <property type="match status" value="1"/>
</dbReference>
<reference evidence="4 5" key="1">
    <citation type="submission" date="2022-11" db="EMBL/GenBank/DDBJ databases">
        <title>Spartinivicinus poritis sp. nov., isolated from scleractinian coral Porites lutea.</title>
        <authorList>
            <person name="Zhang G."/>
            <person name="Cai L."/>
            <person name="Wei Q."/>
        </authorList>
    </citation>
    <scope>NUCLEOTIDE SEQUENCE [LARGE SCALE GENOMIC DNA]</scope>
    <source>
        <strain evidence="4 5">A2-2</strain>
    </source>
</reference>
<evidence type="ECO:0000256" key="1">
    <source>
        <dbReference type="ARBA" id="ARBA00009477"/>
    </source>
</evidence>
<sequence length="441" mass="47775">MNWLKVLTPIGILTGALILNWQLSNTEQAPKSAAKPTAKLPVETQSVNPTQIQFTITSQGAVQPRTETTLVSQVSGKVIAIAPAFVSGGTFKAGDTLLKIDPLDYQVAVEQAKAQLAQAKAKLIEEQGKATTAKKDWLREGRHLKQASDLVLRKPYIIEAQAAVKAAQADLTKAKHYLTQTTIHAPYDGMVKTKQVDVGQFVSASNPLGVIFATDYAEVRLPIKRSDLAFLQLPAFGHSQDTGPAVTLSVWNAPSPATWQARITRQEGVIDEKTRMHYLVARIADPYGLQKNSETSKQTPLHLGTFVKAAITGVTMNNLTPIPRHLLRKNQQLLVVDKDNTLQLRKVTVVREGETLAYLQTGLKTGDQLCLTAIPSPINGAAVVVQNNVESSAAKKQAVAQYNEKNNIQASAKQPSHEQPSRADKSPDSQTPPANDTPSEG</sequence>
<dbReference type="Gene3D" id="1.10.287.470">
    <property type="entry name" value="Helix hairpin bin"/>
    <property type="match status" value="1"/>
</dbReference>
<dbReference type="NCBIfam" id="TIGR01730">
    <property type="entry name" value="RND_mfp"/>
    <property type="match status" value="1"/>
</dbReference>
<accession>A0ABT5U3Q7</accession>
<gene>
    <name evidence="4" type="ORF">ORQ98_02570</name>
</gene>
<dbReference type="InterPro" id="IPR058625">
    <property type="entry name" value="MdtA-like_BSH"/>
</dbReference>
<comment type="caution">
    <text evidence="4">The sequence shown here is derived from an EMBL/GenBank/DDBJ whole genome shotgun (WGS) entry which is preliminary data.</text>
</comment>
<evidence type="ECO:0000259" key="3">
    <source>
        <dbReference type="Pfam" id="PF25917"/>
    </source>
</evidence>
<dbReference type="InterPro" id="IPR006143">
    <property type="entry name" value="RND_pump_MFP"/>
</dbReference>
<dbReference type="Gene3D" id="2.40.420.20">
    <property type="match status" value="1"/>
</dbReference>
<dbReference type="Gene3D" id="2.40.30.170">
    <property type="match status" value="1"/>
</dbReference>
<dbReference type="PANTHER" id="PTHR30469:SF12">
    <property type="entry name" value="MULTIDRUG RESISTANCE PROTEIN MDTA"/>
    <property type="match status" value="1"/>
</dbReference>
<name>A0ABT5U3Q7_9GAMM</name>
<evidence type="ECO:0000313" key="5">
    <source>
        <dbReference type="Proteomes" id="UP001528823"/>
    </source>
</evidence>
<dbReference type="Proteomes" id="UP001528823">
    <property type="component" value="Unassembled WGS sequence"/>
</dbReference>
<dbReference type="SUPFAM" id="SSF111369">
    <property type="entry name" value="HlyD-like secretion proteins"/>
    <property type="match status" value="1"/>
</dbReference>